<evidence type="ECO:0000313" key="2">
    <source>
        <dbReference type="Proteomes" id="UP001221757"/>
    </source>
</evidence>
<dbReference type="AlphaFoldDB" id="A0AAD7GDT3"/>
<protein>
    <recommendedName>
        <fullName evidence="3">Reverse transcriptase zinc-binding domain-containing protein</fullName>
    </recommendedName>
</protein>
<name>A0AAD7GDT3_MYCRO</name>
<reference evidence="1" key="1">
    <citation type="submission" date="2023-03" db="EMBL/GenBank/DDBJ databases">
        <title>Massive genome expansion in bonnet fungi (Mycena s.s.) driven by repeated elements and novel gene families across ecological guilds.</title>
        <authorList>
            <consortium name="Lawrence Berkeley National Laboratory"/>
            <person name="Harder C.B."/>
            <person name="Miyauchi S."/>
            <person name="Viragh M."/>
            <person name="Kuo A."/>
            <person name="Thoen E."/>
            <person name="Andreopoulos B."/>
            <person name="Lu D."/>
            <person name="Skrede I."/>
            <person name="Drula E."/>
            <person name="Henrissat B."/>
            <person name="Morin E."/>
            <person name="Kohler A."/>
            <person name="Barry K."/>
            <person name="LaButti K."/>
            <person name="Morin E."/>
            <person name="Salamov A."/>
            <person name="Lipzen A."/>
            <person name="Mereny Z."/>
            <person name="Hegedus B."/>
            <person name="Baldrian P."/>
            <person name="Stursova M."/>
            <person name="Weitz H."/>
            <person name="Taylor A."/>
            <person name="Grigoriev I.V."/>
            <person name="Nagy L.G."/>
            <person name="Martin F."/>
            <person name="Kauserud H."/>
        </authorList>
    </citation>
    <scope>NUCLEOTIDE SEQUENCE</scope>
    <source>
        <strain evidence="1">CBHHK067</strain>
    </source>
</reference>
<dbReference type="Proteomes" id="UP001221757">
    <property type="component" value="Unassembled WGS sequence"/>
</dbReference>
<dbReference type="EMBL" id="JARKIE010000070">
    <property type="protein sequence ID" value="KAJ7689703.1"/>
    <property type="molecule type" value="Genomic_DNA"/>
</dbReference>
<proteinExistence type="predicted"/>
<evidence type="ECO:0000313" key="1">
    <source>
        <dbReference type="EMBL" id="KAJ7689703.1"/>
    </source>
</evidence>
<gene>
    <name evidence="1" type="ORF">B0H17DRAFT_1160093</name>
</gene>
<organism evidence="1 2">
    <name type="scientific">Mycena rosella</name>
    <name type="common">Pink bonnet</name>
    <name type="synonym">Agaricus rosellus</name>
    <dbReference type="NCBI Taxonomy" id="1033263"/>
    <lineage>
        <taxon>Eukaryota</taxon>
        <taxon>Fungi</taxon>
        <taxon>Dikarya</taxon>
        <taxon>Basidiomycota</taxon>
        <taxon>Agaricomycotina</taxon>
        <taxon>Agaricomycetes</taxon>
        <taxon>Agaricomycetidae</taxon>
        <taxon>Agaricales</taxon>
        <taxon>Marasmiineae</taxon>
        <taxon>Mycenaceae</taxon>
        <taxon>Mycena</taxon>
    </lineage>
</organism>
<keyword evidence="2" id="KW-1185">Reference proteome</keyword>
<comment type="caution">
    <text evidence="1">The sequence shown here is derived from an EMBL/GenBank/DDBJ whole genome shotgun (WGS) entry which is preliminary data.</text>
</comment>
<sequence length="269" mass="31614">MFKLPGIKLSNGSQRIFTRAIKALRPMPHRKSTFINLDRTRCAIEEISGYTPTDTTIWLSIRSTTLQRLTREFLWKCIHNMFRVGDFWAHIDTMKLNGRCHFCEAPETLEHIALECEVHGQRVIWKLTRELWLKKYNEWPTLSWGLILGCNLARFKSNKGILIREKGRLFAIIVSAAWHLIWKLRMNRVISSPGMALKEENIHNLWLKTMNAALTRDRILTNKTRFGPLSFKKKLVLNTWSGLLMDEDSLPDDWIHEKWVCDPKTMQLE</sequence>
<evidence type="ECO:0008006" key="3">
    <source>
        <dbReference type="Google" id="ProtNLM"/>
    </source>
</evidence>
<accession>A0AAD7GDT3</accession>